<dbReference type="PIRSF" id="PIRSF016937">
    <property type="entry name" value="UCP016937"/>
    <property type="match status" value="1"/>
</dbReference>
<dbReference type="AlphaFoldDB" id="A0A497EPW0"/>
<dbReference type="Proteomes" id="UP000278475">
    <property type="component" value="Unassembled WGS sequence"/>
</dbReference>
<protein>
    <submittedName>
        <fullName evidence="1">Methanogenesis marker 14 protein</fullName>
    </submittedName>
</protein>
<evidence type="ECO:0000313" key="1">
    <source>
        <dbReference type="EMBL" id="RLE49395.1"/>
    </source>
</evidence>
<name>A0A497EPW0_9CREN</name>
<dbReference type="InterPro" id="IPR008303">
    <property type="entry name" value="Methan_mark_14"/>
</dbReference>
<evidence type="ECO:0000313" key="2">
    <source>
        <dbReference type="Proteomes" id="UP000278475"/>
    </source>
</evidence>
<gene>
    <name evidence="1" type="ORF">DRJ31_05070</name>
</gene>
<sequence length="498" mass="54395">MAELAKRYHPRIAKSEYKSFVELKEGAGRPRIDYMLGFKQVAEEYKPPILYNVASVELGNTTTKCIITSTDLKRGKTFLVTKIVKLTRKVRKPKIGEVVFGKTIWGVELTEQSVAEYVRDTVLEALKSAKMDIKSDLHFVVRSTGVTSALATPDEVDSMIKALAKGCLLAGVPPAKMVASPTKNGLPRELREFSYLDKVPFVGAITGIIPPRSKGEVMANEMEAELSTAGIKAAAKWVGVDYRHPLVSFDFGTTLKGRVVNDKLPYADTIGSITGLGGAIFDAMAKGIGFESALELYEKKPPSYKHVDWHVVEKDAEEILGLVKVVEVPEKVTHFGTIPVNPKAARDSGITLVGVDVGENGSDLPKLSELGEEIYKEKGLDHFAAVMDCLIGRIVYAILKIFKEKGILNEKFSIGVTGRAGITGLKPYCVMRAVEQIGLIKGKLEERVVFVEDGLATGAAIMARCMHNLGTPQTPLGGNRGMPCILNLRIKYHEKKFS</sequence>
<dbReference type="NCBIfam" id="TIGR03285">
    <property type="entry name" value="methan_mark_14"/>
    <property type="match status" value="1"/>
</dbReference>
<comment type="caution">
    <text evidence="1">The sequence shown here is derived from an EMBL/GenBank/DDBJ whole genome shotgun (WGS) entry which is preliminary data.</text>
</comment>
<dbReference type="EMBL" id="QMQV01000037">
    <property type="protein sequence ID" value="RLE49395.1"/>
    <property type="molecule type" value="Genomic_DNA"/>
</dbReference>
<proteinExistence type="predicted"/>
<accession>A0A497EPW0</accession>
<reference evidence="1 2" key="1">
    <citation type="submission" date="2018-06" db="EMBL/GenBank/DDBJ databases">
        <title>Extensive metabolic versatility and redundancy in microbially diverse, dynamic hydrothermal sediments.</title>
        <authorList>
            <person name="Dombrowski N."/>
            <person name="Teske A."/>
            <person name="Baker B.J."/>
        </authorList>
    </citation>
    <scope>NUCLEOTIDE SEQUENCE [LARGE SCALE GENOMIC DNA]</scope>
    <source>
        <strain evidence="1">B66_G16</strain>
    </source>
</reference>
<organism evidence="1 2">
    <name type="scientific">Thermoproteota archaeon</name>
    <dbReference type="NCBI Taxonomy" id="2056631"/>
    <lineage>
        <taxon>Archaea</taxon>
        <taxon>Thermoproteota</taxon>
    </lineage>
</organism>
<dbReference type="Pfam" id="PF09887">
    <property type="entry name" value="DUF2114"/>
    <property type="match status" value="1"/>
</dbReference>